<evidence type="ECO:0000256" key="7">
    <source>
        <dbReference type="ARBA" id="ARBA00039668"/>
    </source>
</evidence>
<evidence type="ECO:0000313" key="10">
    <source>
        <dbReference type="Proteomes" id="UP000784294"/>
    </source>
</evidence>
<dbReference type="OrthoDB" id="10035043at2759"/>
<dbReference type="EMBL" id="CAAALY010013008">
    <property type="protein sequence ID" value="VEL11832.1"/>
    <property type="molecule type" value="Genomic_DNA"/>
</dbReference>
<dbReference type="PANTHER" id="PTHR10778:SF13">
    <property type="entry name" value="ADENOSINE 3'-PHOSPHO 5'-PHOSPHOSULFATE TRANSPORTER 1"/>
    <property type="match status" value="1"/>
</dbReference>
<proteinExistence type="inferred from homology"/>
<evidence type="ECO:0000256" key="1">
    <source>
        <dbReference type="ARBA" id="ARBA00004141"/>
    </source>
</evidence>
<dbReference type="GO" id="GO:0000139">
    <property type="term" value="C:Golgi membrane"/>
    <property type="evidence" value="ECO:0007669"/>
    <property type="project" value="TreeGrafter"/>
</dbReference>
<keyword evidence="10" id="KW-1185">Reference proteome</keyword>
<dbReference type="GO" id="GO:0046964">
    <property type="term" value="F:3'-phosphoadenosine 5'-phosphosulfate transmembrane transporter activity"/>
    <property type="evidence" value="ECO:0007669"/>
    <property type="project" value="TreeGrafter"/>
</dbReference>
<dbReference type="AlphaFoldDB" id="A0A448WHD2"/>
<keyword evidence="5 8" id="KW-1133">Transmembrane helix</keyword>
<evidence type="ECO:0000256" key="8">
    <source>
        <dbReference type="SAM" id="Phobius"/>
    </source>
</evidence>
<organism evidence="9 10">
    <name type="scientific">Protopolystoma xenopodis</name>
    <dbReference type="NCBI Taxonomy" id="117903"/>
    <lineage>
        <taxon>Eukaryota</taxon>
        <taxon>Metazoa</taxon>
        <taxon>Spiralia</taxon>
        <taxon>Lophotrochozoa</taxon>
        <taxon>Platyhelminthes</taxon>
        <taxon>Monogenea</taxon>
        <taxon>Polyopisthocotylea</taxon>
        <taxon>Polystomatidea</taxon>
        <taxon>Polystomatidae</taxon>
        <taxon>Protopolystoma</taxon>
    </lineage>
</organism>
<keyword evidence="3" id="KW-0813">Transport</keyword>
<protein>
    <recommendedName>
        <fullName evidence="7">Adenosine 3'-phospho 5'-phosphosulfate transporter 1</fullName>
    </recommendedName>
</protein>
<evidence type="ECO:0000313" key="9">
    <source>
        <dbReference type="EMBL" id="VEL11832.1"/>
    </source>
</evidence>
<accession>A0A448WHD2</accession>
<comment type="caution">
    <text evidence="9">The sequence shown here is derived from an EMBL/GenBank/DDBJ whole genome shotgun (WGS) entry which is preliminary data.</text>
</comment>
<dbReference type="Proteomes" id="UP000784294">
    <property type="component" value="Unassembled WGS sequence"/>
</dbReference>
<sequence length="96" mass="11101">MPAKRLERIMTRDYDGERFTESQFLVFANRAVSLVIVIIVICINSNFFSRLFGTPNHPWVESRAPLIDYAFSSLSNINSSWCQYEALKFVSFPTQT</sequence>
<dbReference type="PANTHER" id="PTHR10778">
    <property type="entry name" value="SOLUTE CARRIER FAMILY 35 MEMBER B"/>
    <property type="match status" value="1"/>
</dbReference>
<dbReference type="InterPro" id="IPR013657">
    <property type="entry name" value="SCL35B1-4/HUT1"/>
</dbReference>
<feature type="transmembrane region" description="Helical" evidence="8">
    <location>
        <begin position="24"/>
        <end position="43"/>
    </location>
</feature>
<keyword evidence="4 8" id="KW-0812">Transmembrane</keyword>
<evidence type="ECO:0000256" key="3">
    <source>
        <dbReference type="ARBA" id="ARBA00022448"/>
    </source>
</evidence>
<evidence type="ECO:0000256" key="6">
    <source>
        <dbReference type="ARBA" id="ARBA00023136"/>
    </source>
</evidence>
<evidence type="ECO:0000256" key="2">
    <source>
        <dbReference type="ARBA" id="ARBA00010694"/>
    </source>
</evidence>
<comment type="similarity">
    <text evidence="2">Belongs to the nucleotide-sugar transporter family. SLC35B subfamily.</text>
</comment>
<dbReference type="GO" id="GO:0005789">
    <property type="term" value="C:endoplasmic reticulum membrane"/>
    <property type="evidence" value="ECO:0007669"/>
    <property type="project" value="TreeGrafter"/>
</dbReference>
<evidence type="ECO:0000256" key="5">
    <source>
        <dbReference type="ARBA" id="ARBA00022989"/>
    </source>
</evidence>
<gene>
    <name evidence="9" type="ORF">PXEA_LOCUS5272</name>
</gene>
<name>A0A448WHD2_9PLAT</name>
<reference evidence="9" key="1">
    <citation type="submission" date="2018-11" db="EMBL/GenBank/DDBJ databases">
        <authorList>
            <consortium name="Pathogen Informatics"/>
        </authorList>
    </citation>
    <scope>NUCLEOTIDE SEQUENCE</scope>
</reference>
<evidence type="ECO:0000256" key="4">
    <source>
        <dbReference type="ARBA" id="ARBA00022692"/>
    </source>
</evidence>
<keyword evidence="6 8" id="KW-0472">Membrane</keyword>
<comment type="subcellular location">
    <subcellularLocation>
        <location evidence="1">Membrane</location>
        <topology evidence="1">Multi-pass membrane protein</topology>
    </subcellularLocation>
</comment>